<gene>
    <name evidence="2" type="ORF">GCM10022404_00230</name>
</gene>
<feature type="region of interest" description="Disordered" evidence="1">
    <location>
        <begin position="41"/>
        <end position="62"/>
    </location>
</feature>
<protein>
    <submittedName>
        <fullName evidence="2">Uncharacterized protein</fullName>
    </submittedName>
</protein>
<reference evidence="3" key="1">
    <citation type="journal article" date="2019" name="Int. J. Syst. Evol. Microbiol.">
        <title>The Global Catalogue of Microorganisms (GCM) 10K type strain sequencing project: providing services to taxonomists for standard genome sequencing and annotation.</title>
        <authorList>
            <consortium name="The Broad Institute Genomics Platform"/>
            <consortium name="The Broad Institute Genome Sequencing Center for Infectious Disease"/>
            <person name="Wu L."/>
            <person name="Ma J."/>
        </authorList>
    </citation>
    <scope>NUCLEOTIDE SEQUENCE [LARGE SCALE GENOMIC DNA]</scope>
    <source>
        <strain evidence="3">JCM 17190</strain>
    </source>
</reference>
<sequence length="62" mass="7003">MWFFYRFVLPNGIVVKAELTKSGETISKACALHRRIARPKGAILNTNMGRPPKAALNPHKER</sequence>
<comment type="caution">
    <text evidence="2">The sequence shown here is derived from an EMBL/GenBank/DDBJ whole genome shotgun (WGS) entry which is preliminary data.</text>
</comment>
<evidence type="ECO:0000313" key="2">
    <source>
        <dbReference type="EMBL" id="GAA3852812.1"/>
    </source>
</evidence>
<name>A0ABP7JSU8_9RHOB</name>
<keyword evidence="3" id="KW-1185">Reference proteome</keyword>
<evidence type="ECO:0000313" key="3">
    <source>
        <dbReference type="Proteomes" id="UP001399917"/>
    </source>
</evidence>
<proteinExistence type="predicted"/>
<accession>A0ABP7JSU8</accession>
<organism evidence="2 3">
    <name type="scientific">Celeribacter arenosi</name>
    <dbReference type="NCBI Taxonomy" id="792649"/>
    <lineage>
        <taxon>Bacteria</taxon>
        <taxon>Pseudomonadati</taxon>
        <taxon>Pseudomonadota</taxon>
        <taxon>Alphaproteobacteria</taxon>
        <taxon>Rhodobacterales</taxon>
        <taxon>Roseobacteraceae</taxon>
        <taxon>Celeribacter</taxon>
    </lineage>
</organism>
<dbReference type="EMBL" id="BAABDF010000001">
    <property type="protein sequence ID" value="GAA3852812.1"/>
    <property type="molecule type" value="Genomic_DNA"/>
</dbReference>
<evidence type="ECO:0000256" key="1">
    <source>
        <dbReference type="SAM" id="MobiDB-lite"/>
    </source>
</evidence>
<dbReference type="Proteomes" id="UP001399917">
    <property type="component" value="Unassembled WGS sequence"/>
</dbReference>